<evidence type="ECO:0000313" key="5">
    <source>
        <dbReference type="Proteomes" id="UP000588586"/>
    </source>
</evidence>
<feature type="region of interest" description="Disordered" evidence="1">
    <location>
        <begin position="173"/>
        <end position="270"/>
    </location>
</feature>
<dbReference type="PROSITE" id="PS51257">
    <property type="entry name" value="PROKAR_LIPOPROTEIN"/>
    <property type="match status" value="1"/>
</dbReference>
<dbReference type="Pfam" id="PF18885">
    <property type="entry name" value="DUF5648"/>
    <property type="match status" value="1"/>
</dbReference>
<evidence type="ECO:0000259" key="3">
    <source>
        <dbReference type="Pfam" id="PF18885"/>
    </source>
</evidence>
<reference evidence="4 5" key="1">
    <citation type="submission" date="2020-04" db="EMBL/GenBank/DDBJ databases">
        <title>Knoellia sp. isolate from air conditioner.</title>
        <authorList>
            <person name="Chea S."/>
            <person name="Kim D.-U."/>
        </authorList>
    </citation>
    <scope>NUCLEOTIDE SEQUENCE [LARGE SCALE GENOMIC DNA]</scope>
    <source>
        <strain evidence="4 5">DB2414S</strain>
    </source>
</reference>
<feature type="compositionally biased region" description="Pro residues" evidence="1">
    <location>
        <begin position="252"/>
        <end position="267"/>
    </location>
</feature>
<dbReference type="InterPro" id="IPR043708">
    <property type="entry name" value="DUF5648"/>
</dbReference>
<organism evidence="4 5">
    <name type="scientific">Knoellia koreensis</name>
    <dbReference type="NCBI Taxonomy" id="2730921"/>
    <lineage>
        <taxon>Bacteria</taxon>
        <taxon>Bacillati</taxon>
        <taxon>Actinomycetota</taxon>
        <taxon>Actinomycetes</taxon>
        <taxon>Micrococcales</taxon>
        <taxon>Intrasporangiaceae</taxon>
        <taxon>Knoellia</taxon>
    </lineage>
</organism>
<dbReference type="Gene3D" id="3.60.21.10">
    <property type="match status" value="1"/>
</dbReference>
<dbReference type="RefSeq" id="WP_171245082.1">
    <property type="nucleotide sequence ID" value="NZ_JABEPQ010000005.1"/>
</dbReference>
<dbReference type="SUPFAM" id="SSF56300">
    <property type="entry name" value="Metallo-dependent phosphatases"/>
    <property type="match status" value="1"/>
</dbReference>
<protein>
    <recommendedName>
        <fullName evidence="6">Calcineurin-like phosphoesterase domain-containing protein</fullName>
    </recommendedName>
</protein>
<dbReference type="Pfam" id="PF00149">
    <property type="entry name" value="Metallophos"/>
    <property type="match status" value="1"/>
</dbReference>
<dbReference type="EMBL" id="JABEPQ010000005">
    <property type="protein sequence ID" value="NNM47968.1"/>
    <property type="molecule type" value="Genomic_DNA"/>
</dbReference>
<evidence type="ECO:0000256" key="1">
    <source>
        <dbReference type="SAM" id="MobiDB-lite"/>
    </source>
</evidence>
<name>A0A849HKM1_9MICO</name>
<evidence type="ECO:0008006" key="6">
    <source>
        <dbReference type="Google" id="ProtNLM"/>
    </source>
</evidence>
<keyword evidence="5" id="KW-1185">Reference proteome</keyword>
<comment type="caution">
    <text evidence="4">The sequence shown here is derived from an EMBL/GenBank/DDBJ whole genome shotgun (WGS) entry which is preliminary data.</text>
</comment>
<accession>A0A849HKM1</accession>
<gene>
    <name evidence="4" type="ORF">HJG52_18435</name>
</gene>
<dbReference type="GO" id="GO:0016787">
    <property type="term" value="F:hydrolase activity"/>
    <property type="evidence" value="ECO:0007669"/>
    <property type="project" value="InterPro"/>
</dbReference>
<dbReference type="InterPro" id="IPR029052">
    <property type="entry name" value="Metallo-depent_PP-like"/>
</dbReference>
<evidence type="ECO:0000259" key="2">
    <source>
        <dbReference type="Pfam" id="PF00149"/>
    </source>
</evidence>
<dbReference type="AlphaFoldDB" id="A0A849HKM1"/>
<feature type="domain" description="Calcineurin-like phosphoesterase" evidence="2">
    <location>
        <begin position="274"/>
        <end position="514"/>
    </location>
</feature>
<sequence>MRRGRWGLALVVTCASVLVGLVVPTWASASSCLDNAMPVLKRVNPQTTSSIDTIWLAEAVSAASRYGYTQDPGVEYQASWFPNPGLRGIHRLYKQGDFRMVPAGAQLDAAVADGYVDQGAWFYAYPQEQSGCTAVRTFEKDGRHRMAATDASRRALEAQGWQDLGVAFWTEPTEAVPPAPSTTTPAPTTTSVTPTPTTTTATATSTTTSSTPPAPSSTTTVPPTSTTTTTTPSTTATTTSTPSATTTTTTITPPPTTTTTPPQPPRPVGNAAFTIAVMPDTQEETSRGLNWGRFDQRARWLAENKSALNLAFVGASGDVTNWGWVEPQQLSIVSDGMRRVEGAALPYALPLGNHDTRAVGWDGIPGSSGYGGSAYQSNPECQQRFLVSDCQSAKLVRHTEEFNRVFTAARYRNVGGAFEPGKVDNVFSTFNAGGKRWLVLTLELWPRPAAIEWARNVVEQYPDHNVIIQTHSYLNGDGTIGQDNGGYGSTSPQYLYDRLVSQYPNIKMVFSGHVGSAATRTDRGVNGNTIYSFLTCMHDRNANPVRLIGVDPAAGTISTKVEVPWTGTELSQYAVTFRGVTFVG</sequence>
<evidence type="ECO:0000313" key="4">
    <source>
        <dbReference type="EMBL" id="NNM47968.1"/>
    </source>
</evidence>
<proteinExistence type="predicted"/>
<feature type="domain" description="DUF5648" evidence="3">
    <location>
        <begin position="39"/>
        <end position="169"/>
    </location>
</feature>
<feature type="compositionally biased region" description="Low complexity" evidence="1">
    <location>
        <begin position="181"/>
        <end position="251"/>
    </location>
</feature>
<dbReference type="Proteomes" id="UP000588586">
    <property type="component" value="Unassembled WGS sequence"/>
</dbReference>
<dbReference type="InterPro" id="IPR004843">
    <property type="entry name" value="Calcineurin-like_PHP"/>
</dbReference>